<reference evidence="5 6" key="1">
    <citation type="journal article" date="2024" name="Nat. Commun.">
        <title>Phylogenomics reveals the evolutionary origins of lichenization in chlorophyte algae.</title>
        <authorList>
            <person name="Puginier C."/>
            <person name="Libourel C."/>
            <person name="Otte J."/>
            <person name="Skaloud P."/>
            <person name="Haon M."/>
            <person name="Grisel S."/>
            <person name="Petersen M."/>
            <person name="Berrin J.G."/>
            <person name="Delaux P.M."/>
            <person name="Dal Grande F."/>
            <person name="Keller J."/>
        </authorList>
    </citation>
    <scope>NUCLEOTIDE SEQUENCE [LARGE SCALE GENOMIC DNA]</scope>
    <source>
        <strain evidence="5 6">SAG 216-7</strain>
    </source>
</reference>
<sequence length="606" mass="64529">MEQAAENAKEKKKNNGLMVLASARGYLGDMEELMDMGADLTAKDKKGISALHYACGQGRLEVVKFLWSKGVDLDLEDPGGRNPLHWAVLGDQAATVAFLLNKGAWVEASDAHDDTPLHLAARGASLEVVTALLDAAPRGRHPCIADRNKRGLTPLGEAVASDRAGIAKALVTKGGADVLDHPKGWSLLHLAAAMGHDSCVNYLLGCNVPVDDVDNPEALSPLHCAALSDSVPCAKLLLAAKADPALSASDGRLAHDSATEKSEALRKLLKTSCAAKPAKNASVAPSEKELTPAEAFAALSTAEQAARVHRWAEIEDDAKLDKAVAGLPQEVKKQVSELRTTAQILKIQRAINDLHDDEDFQQDASQARMPEVVNDVRLNAAAIQKYEDDATVMHVLNKLRRFQMVIGANGHHKVPFEDLIVAGLVGWKEKDQNRVRGMKLMMERQTRAAAAAACAASEEAAKKAAEAQLMPPLANSAAVTEIPARRDQAAASAASAGTAGAASMEGQTSKKQPGAQRRVKKKVSWRKGGDDVAESSGGNSGGHGSGEQTLEERLSEEEQAMGEPFSWKTVGKALLRQLLQTAFMGVAFVVAMHCTGQRMPWQPQSD</sequence>
<dbReference type="PANTHER" id="PTHR24126">
    <property type="entry name" value="ANKYRIN REPEAT, PH AND SEC7 DOMAIN CONTAINING PROTEIN SECG-RELATED"/>
    <property type="match status" value="1"/>
</dbReference>
<feature type="repeat" description="ANK" evidence="3">
    <location>
        <begin position="79"/>
        <end position="111"/>
    </location>
</feature>
<feature type="region of interest" description="Disordered" evidence="4">
    <location>
        <begin position="489"/>
        <end position="562"/>
    </location>
</feature>
<feature type="repeat" description="ANK" evidence="3">
    <location>
        <begin position="112"/>
        <end position="134"/>
    </location>
</feature>
<evidence type="ECO:0008006" key="7">
    <source>
        <dbReference type="Google" id="ProtNLM"/>
    </source>
</evidence>
<dbReference type="EMBL" id="JALJOT010000018">
    <property type="protein sequence ID" value="KAK9901337.1"/>
    <property type="molecule type" value="Genomic_DNA"/>
</dbReference>
<dbReference type="InterPro" id="IPR002110">
    <property type="entry name" value="Ankyrin_rpt"/>
</dbReference>
<gene>
    <name evidence="5" type="ORF">WJX75_007413</name>
</gene>
<comment type="caution">
    <text evidence="5">The sequence shown here is derived from an EMBL/GenBank/DDBJ whole genome shotgun (WGS) entry which is preliminary data.</text>
</comment>
<dbReference type="SUPFAM" id="SSF48403">
    <property type="entry name" value="Ankyrin repeat"/>
    <property type="match status" value="1"/>
</dbReference>
<dbReference type="Pfam" id="PF12796">
    <property type="entry name" value="Ank_2"/>
    <property type="match status" value="3"/>
</dbReference>
<proteinExistence type="predicted"/>
<evidence type="ECO:0000256" key="3">
    <source>
        <dbReference type="PROSITE-ProRule" id="PRU00023"/>
    </source>
</evidence>
<evidence type="ECO:0000313" key="6">
    <source>
        <dbReference type="Proteomes" id="UP001491310"/>
    </source>
</evidence>
<name>A0ABR2YB42_9CHLO</name>
<accession>A0ABR2YB42</accession>
<keyword evidence="6" id="KW-1185">Reference proteome</keyword>
<dbReference type="SMART" id="SM00248">
    <property type="entry name" value="ANK"/>
    <property type="match status" value="7"/>
</dbReference>
<evidence type="ECO:0000256" key="2">
    <source>
        <dbReference type="ARBA" id="ARBA00023043"/>
    </source>
</evidence>
<evidence type="ECO:0000256" key="1">
    <source>
        <dbReference type="ARBA" id="ARBA00022737"/>
    </source>
</evidence>
<dbReference type="PANTHER" id="PTHR24126:SF14">
    <property type="entry name" value="ANK_REP_REGION DOMAIN-CONTAINING PROTEIN"/>
    <property type="match status" value="1"/>
</dbReference>
<feature type="compositionally biased region" description="Low complexity" evidence="4">
    <location>
        <begin position="489"/>
        <end position="503"/>
    </location>
</feature>
<dbReference type="Gene3D" id="1.25.40.20">
    <property type="entry name" value="Ankyrin repeat-containing domain"/>
    <property type="match status" value="2"/>
</dbReference>
<organism evidence="5 6">
    <name type="scientific">Coccomyxa subellipsoidea</name>
    <dbReference type="NCBI Taxonomy" id="248742"/>
    <lineage>
        <taxon>Eukaryota</taxon>
        <taxon>Viridiplantae</taxon>
        <taxon>Chlorophyta</taxon>
        <taxon>core chlorophytes</taxon>
        <taxon>Trebouxiophyceae</taxon>
        <taxon>Trebouxiophyceae incertae sedis</taxon>
        <taxon>Coccomyxaceae</taxon>
        <taxon>Coccomyxa</taxon>
    </lineage>
</organism>
<protein>
    <recommendedName>
        <fullName evidence="7">Ankyrin</fullName>
    </recommendedName>
</protein>
<dbReference type="Proteomes" id="UP001491310">
    <property type="component" value="Unassembled WGS sequence"/>
</dbReference>
<feature type="repeat" description="ANK" evidence="3">
    <location>
        <begin position="183"/>
        <end position="215"/>
    </location>
</feature>
<evidence type="ECO:0000256" key="4">
    <source>
        <dbReference type="SAM" id="MobiDB-lite"/>
    </source>
</evidence>
<dbReference type="PROSITE" id="PS50297">
    <property type="entry name" value="ANK_REP_REGION"/>
    <property type="match status" value="3"/>
</dbReference>
<dbReference type="InterPro" id="IPR036770">
    <property type="entry name" value="Ankyrin_rpt-contain_sf"/>
</dbReference>
<evidence type="ECO:0000313" key="5">
    <source>
        <dbReference type="EMBL" id="KAK9901337.1"/>
    </source>
</evidence>
<feature type="repeat" description="ANK" evidence="3">
    <location>
        <begin position="46"/>
        <end position="78"/>
    </location>
</feature>
<keyword evidence="1" id="KW-0677">Repeat</keyword>
<dbReference type="PROSITE" id="PS50088">
    <property type="entry name" value="ANK_REPEAT"/>
    <property type="match status" value="4"/>
</dbReference>
<keyword evidence="2 3" id="KW-0040">ANK repeat</keyword>